<evidence type="ECO:0000256" key="5">
    <source>
        <dbReference type="PROSITE-ProRule" id="PRU00339"/>
    </source>
</evidence>
<keyword evidence="2" id="KW-0963">Cytoplasm</keyword>
<protein>
    <submittedName>
        <fullName evidence="7">Uncharacterized protein</fullName>
    </submittedName>
</protein>
<evidence type="ECO:0000313" key="8">
    <source>
        <dbReference type="Proteomes" id="UP001205105"/>
    </source>
</evidence>
<dbReference type="SMART" id="SM00028">
    <property type="entry name" value="TPR"/>
    <property type="match status" value="3"/>
</dbReference>
<feature type="repeat" description="TPR" evidence="5">
    <location>
        <begin position="141"/>
        <end position="174"/>
    </location>
</feature>
<dbReference type="PANTHER" id="PTHR22904:SF533">
    <property type="entry name" value="HSP70-HSP90 ORGANIZING PROTEIN 3"/>
    <property type="match status" value="1"/>
</dbReference>
<keyword evidence="4 5" id="KW-0802">TPR repeat</keyword>
<feature type="compositionally biased region" description="Gly residues" evidence="6">
    <location>
        <begin position="34"/>
        <end position="49"/>
    </location>
</feature>
<feature type="region of interest" description="Disordered" evidence="6">
    <location>
        <begin position="257"/>
        <end position="315"/>
    </location>
</feature>
<dbReference type="PROSITE" id="PS50005">
    <property type="entry name" value="TPR"/>
    <property type="match status" value="2"/>
</dbReference>
<organism evidence="7 8">
    <name type="scientific">Chlorella ohadii</name>
    <dbReference type="NCBI Taxonomy" id="2649997"/>
    <lineage>
        <taxon>Eukaryota</taxon>
        <taxon>Viridiplantae</taxon>
        <taxon>Chlorophyta</taxon>
        <taxon>core chlorophytes</taxon>
        <taxon>Trebouxiophyceae</taxon>
        <taxon>Chlorellales</taxon>
        <taxon>Chlorellaceae</taxon>
        <taxon>Chlorella clade</taxon>
        <taxon>Chlorella</taxon>
    </lineage>
</organism>
<dbReference type="SUPFAM" id="SSF48452">
    <property type="entry name" value="TPR-like"/>
    <property type="match status" value="1"/>
</dbReference>
<evidence type="ECO:0000256" key="6">
    <source>
        <dbReference type="SAM" id="MobiDB-lite"/>
    </source>
</evidence>
<dbReference type="Gene3D" id="1.25.40.10">
    <property type="entry name" value="Tetratricopeptide repeat domain"/>
    <property type="match status" value="1"/>
</dbReference>
<evidence type="ECO:0000313" key="7">
    <source>
        <dbReference type="EMBL" id="KAI7836747.1"/>
    </source>
</evidence>
<dbReference type="EMBL" id="JADXDR010000177">
    <property type="protein sequence ID" value="KAI7836747.1"/>
    <property type="molecule type" value="Genomic_DNA"/>
</dbReference>
<dbReference type="FunFam" id="1.25.40.10:FF:000020">
    <property type="entry name" value="Stress-induced phosphoprotein 1"/>
    <property type="match status" value="1"/>
</dbReference>
<proteinExistence type="predicted"/>
<name>A0AAD5DET5_9CHLO</name>
<dbReference type="Proteomes" id="UP001205105">
    <property type="component" value="Unassembled WGS sequence"/>
</dbReference>
<dbReference type="Pfam" id="PF00515">
    <property type="entry name" value="TPR_1"/>
    <property type="match status" value="1"/>
</dbReference>
<comment type="subcellular location">
    <subcellularLocation>
        <location evidence="1">Cytoplasm</location>
    </subcellularLocation>
</comment>
<dbReference type="Pfam" id="PF13181">
    <property type="entry name" value="TPR_8"/>
    <property type="match status" value="1"/>
</dbReference>
<keyword evidence="3" id="KW-0677">Repeat</keyword>
<feature type="region of interest" description="Disordered" evidence="6">
    <location>
        <begin position="1"/>
        <end position="59"/>
    </location>
</feature>
<accession>A0AAD5DET5</accession>
<dbReference type="GO" id="GO:0005737">
    <property type="term" value="C:cytoplasm"/>
    <property type="evidence" value="ECO:0007669"/>
    <property type="project" value="UniProtKB-SubCell"/>
</dbReference>
<comment type="caution">
    <text evidence="7">The sequence shown here is derived from an EMBL/GenBank/DDBJ whole genome shotgun (WGS) entry which is preliminary data.</text>
</comment>
<keyword evidence="8" id="KW-1185">Reference proteome</keyword>
<reference evidence="7" key="1">
    <citation type="submission" date="2020-11" db="EMBL/GenBank/DDBJ databases">
        <title>Chlorella ohadii genome sequencing and assembly.</title>
        <authorList>
            <person name="Murik O."/>
            <person name="Treves H."/>
            <person name="Kedem I."/>
            <person name="Shotland Y."/>
            <person name="Kaplan A."/>
        </authorList>
    </citation>
    <scope>NUCLEOTIDE SEQUENCE</scope>
    <source>
        <strain evidence="7">1</strain>
    </source>
</reference>
<dbReference type="AlphaFoldDB" id="A0AAD5DET5"/>
<dbReference type="PANTHER" id="PTHR22904">
    <property type="entry name" value="TPR REPEAT CONTAINING PROTEIN"/>
    <property type="match status" value="1"/>
</dbReference>
<dbReference type="InterPro" id="IPR019734">
    <property type="entry name" value="TPR_rpt"/>
</dbReference>
<feature type="region of interest" description="Disordered" evidence="6">
    <location>
        <begin position="82"/>
        <end position="114"/>
    </location>
</feature>
<gene>
    <name evidence="7" type="ORF">COHA_009385</name>
</gene>
<evidence type="ECO:0000256" key="2">
    <source>
        <dbReference type="ARBA" id="ARBA00022490"/>
    </source>
</evidence>
<sequence>MGRRGGGRGRGGGDRFEDQYGESMVGQDRAEHFGFGGRGGGGGTKGGDAGSRNKPGQDVSFIRHVPKFLQAHAHMLGKPVEEEPEAALLNQKFDDERGGRGHEAEEEDDDEQEALRRAIEQDPSLLAQHPELQSVADRAEAEQIKAKGNAAFSAGKLDEAVKLFTQCIELDGSNHIYHSNRAAAHTGLKDYKAAVRDARLCTELKPRWAKGWSRLGAAYFGLDQFSEAREAYERACKLEPSDSQLQLALQKATAREAKQIAEHKHTFHKRVRDEDEQGGGSRGHEGKRQQTTVPAAAKKKEKTLLSFGEEEEEEG</sequence>
<evidence type="ECO:0000256" key="3">
    <source>
        <dbReference type="ARBA" id="ARBA00022737"/>
    </source>
</evidence>
<dbReference type="InterPro" id="IPR011990">
    <property type="entry name" value="TPR-like_helical_dom_sf"/>
</dbReference>
<dbReference type="PROSITE" id="PS50293">
    <property type="entry name" value="TPR_REGION"/>
    <property type="match status" value="1"/>
</dbReference>
<feature type="compositionally biased region" description="Basic and acidic residues" evidence="6">
    <location>
        <begin position="92"/>
        <end position="103"/>
    </location>
</feature>
<evidence type="ECO:0000256" key="4">
    <source>
        <dbReference type="ARBA" id="ARBA00022803"/>
    </source>
</evidence>
<dbReference type="GO" id="GO:0051879">
    <property type="term" value="F:Hsp90 protein binding"/>
    <property type="evidence" value="ECO:0007669"/>
    <property type="project" value="TreeGrafter"/>
</dbReference>
<feature type="repeat" description="TPR" evidence="5">
    <location>
        <begin position="209"/>
        <end position="242"/>
    </location>
</feature>
<evidence type="ECO:0000256" key="1">
    <source>
        <dbReference type="ARBA" id="ARBA00004496"/>
    </source>
</evidence>